<proteinExistence type="predicted"/>
<sequence length="77" mass="8454">LIDEHFKSESVDVSTVSSSADKTVDITHKGVLSIKEPKSVMKNNFDPPIIEDCHSNDDSEDELSPTVEIKTVKPSVN</sequence>
<organism evidence="2">
    <name type="scientific">Tanacetum cinerariifolium</name>
    <name type="common">Dalmatian daisy</name>
    <name type="synonym">Chrysanthemum cinerariifolium</name>
    <dbReference type="NCBI Taxonomy" id="118510"/>
    <lineage>
        <taxon>Eukaryota</taxon>
        <taxon>Viridiplantae</taxon>
        <taxon>Streptophyta</taxon>
        <taxon>Embryophyta</taxon>
        <taxon>Tracheophyta</taxon>
        <taxon>Spermatophyta</taxon>
        <taxon>Magnoliopsida</taxon>
        <taxon>eudicotyledons</taxon>
        <taxon>Gunneridae</taxon>
        <taxon>Pentapetalae</taxon>
        <taxon>asterids</taxon>
        <taxon>campanulids</taxon>
        <taxon>Asterales</taxon>
        <taxon>Asteraceae</taxon>
        <taxon>Asteroideae</taxon>
        <taxon>Anthemideae</taxon>
        <taxon>Anthemidinae</taxon>
        <taxon>Tanacetum</taxon>
    </lineage>
</organism>
<name>A0A699X3L4_TANCI</name>
<dbReference type="AlphaFoldDB" id="A0A699X3L4"/>
<reference evidence="2" key="1">
    <citation type="journal article" date="2019" name="Sci. Rep.">
        <title>Draft genome of Tanacetum cinerariifolium, the natural source of mosquito coil.</title>
        <authorList>
            <person name="Yamashiro T."/>
            <person name="Shiraishi A."/>
            <person name="Satake H."/>
            <person name="Nakayama K."/>
        </authorList>
    </citation>
    <scope>NUCLEOTIDE SEQUENCE</scope>
</reference>
<feature type="region of interest" description="Disordered" evidence="1">
    <location>
        <begin position="54"/>
        <end position="77"/>
    </location>
</feature>
<dbReference type="EMBL" id="BKCJ011767379">
    <property type="protein sequence ID" value="GFD51234.1"/>
    <property type="molecule type" value="Genomic_DNA"/>
</dbReference>
<evidence type="ECO:0000313" key="2">
    <source>
        <dbReference type="EMBL" id="GFD51234.1"/>
    </source>
</evidence>
<comment type="caution">
    <text evidence="2">The sequence shown here is derived from an EMBL/GenBank/DDBJ whole genome shotgun (WGS) entry which is preliminary data.</text>
</comment>
<protein>
    <submittedName>
        <fullName evidence="2">Uncharacterized protein</fullName>
    </submittedName>
</protein>
<feature type="non-terminal residue" evidence="2">
    <location>
        <position position="1"/>
    </location>
</feature>
<accession>A0A699X3L4</accession>
<gene>
    <name evidence="2" type="ORF">Tci_923203</name>
</gene>
<evidence type="ECO:0000256" key="1">
    <source>
        <dbReference type="SAM" id="MobiDB-lite"/>
    </source>
</evidence>